<keyword evidence="2" id="KW-1185">Reference proteome</keyword>
<name>A0ABR5CLF9_9HYPH</name>
<sequence length="76" mass="8602">MRAKLDINTERLVAAGNLTSRPFYARVRALIENQHASDNEKIVQELRQKPGPMRVAPRKSRSESNYAFATQFAALT</sequence>
<protein>
    <recommendedName>
        <fullName evidence="3">Transposase</fullName>
    </recommendedName>
</protein>
<evidence type="ECO:0008006" key="3">
    <source>
        <dbReference type="Google" id="ProtNLM"/>
    </source>
</evidence>
<dbReference type="EMBL" id="JWJH01000029">
    <property type="protein sequence ID" value="KJF65596.1"/>
    <property type="molecule type" value="Genomic_DNA"/>
</dbReference>
<evidence type="ECO:0000313" key="2">
    <source>
        <dbReference type="Proteomes" id="UP000052068"/>
    </source>
</evidence>
<proteinExistence type="predicted"/>
<organism evidence="1 2">
    <name type="scientific">Rhizobium nepotum 39/7</name>
    <dbReference type="NCBI Taxonomy" id="1368418"/>
    <lineage>
        <taxon>Bacteria</taxon>
        <taxon>Pseudomonadati</taxon>
        <taxon>Pseudomonadota</taxon>
        <taxon>Alphaproteobacteria</taxon>
        <taxon>Hyphomicrobiales</taxon>
        <taxon>Rhizobiaceae</taxon>
        <taxon>Rhizobium/Agrobacterium group</taxon>
        <taxon>Rhizobium</taxon>
    </lineage>
</organism>
<accession>A0ABR5CLF9</accession>
<reference evidence="1 2" key="1">
    <citation type="submission" date="2015-03" db="EMBL/GenBank/DDBJ databases">
        <title>Draft Genome Sequences of Agrobacterium nepotum Strain 39/7T (= CFBP 7436T = LMG 26435T) and Agrobacterium sp. Strain KFB 330 (= CFBP 8308 = LMG 28674).</title>
        <authorList>
            <person name="Kuzmanovic N."/>
            <person name="Pulawska J."/>
            <person name="Obradovic A."/>
        </authorList>
    </citation>
    <scope>NUCLEOTIDE SEQUENCE [LARGE SCALE GENOMIC DNA]</scope>
    <source>
        <strain evidence="1 2">39/7</strain>
    </source>
</reference>
<evidence type="ECO:0000313" key="1">
    <source>
        <dbReference type="EMBL" id="KJF65596.1"/>
    </source>
</evidence>
<gene>
    <name evidence="1" type="ORF">RS75_22405</name>
</gene>
<dbReference type="Proteomes" id="UP000052068">
    <property type="component" value="Unassembled WGS sequence"/>
</dbReference>
<comment type="caution">
    <text evidence="1">The sequence shown here is derived from an EMBL/GenBank/DDBJ whole genome shotgun (WGS) entry which is preliminary data.</text>
</comment>